<protein>
    <recommendedName>
        <fullName evidence="4">RING-CH-type domain-containing protein</fullName>
    </recommendedName>
</protein>
<dbReference type="Proteomes" id="UP000266841">
    <property type="component" value="Unassembled WGS sequence"/>
</dbReference>
<evidence type="ECO:0000313" key="5">
    <source>
        <dbReference type="EMBL" id="EJK63462.1"/>
    </source>
</evidence>
<evidence type="ECO:0000256" key="2">
    <source>
        <dbReference type="ARBA" id="ARBA00022771"/>
    </source>
</evidence>
<organism evidence="5 6">
    <name type="scientific">Thalassiosira oceanica</name>
    <name type="common">Marine diatom</name>
    <dbReference type="NCBI Taxonomy" id="159749"/>
    <lineage>
        <taxon>Eukaryota</taxon>
        <taxon>Sar</taxon>
        <taxon>Stramenopiles</taxon>
        <taxon>Ochrophyta</taxon>
        <taxon>Bacillariophyta</taxon>
        <taxon>Coscinodiscophyceae</taxon>
        <taxon>Thalassiosirophycidae</taxon>
        <taxon>Thalassiosirales</taxon>
        <taxon>Thalassiosiraceae</taxon>
        <taxon>Thalassiosira</taxon>
    </lineage>
</organism>
<evidence type="ECO:0000259" key="4">
    <source>
        <dbReference type="PROSITE" id="PS51292"/>
    </source>
</evidence>
<sequence length="438" mass="48435">MDRATTDDDDRPCCWICLDSGPHAESGSPLRRECSCRGLSGYAHSDCLARYARRKSSIAGTADLAAFGRPWDVCPNCSQSYRNEVAMDLSSAFIAYVDEGEHKKNGMARLAARRLRLVAFGTYLMSTSRSGTPSKYLDDAKEAALAVIAIIDEMRAGEGTRLSQSVQILETDAYSVLGMAHLQQGTGDGAAEAVTYFTKCRDTCERIGHRLGTTVAESNMALSLAKSGRGSVVNTSDNLSKYDTMYQHCLAISSESSPNSISVGIRLADALMKEHHVCRANRFMRRVLEVSRRVHGADHDLTKRAAADYARYMKRYVVTVVDQGRQYHFEALRYTEAGRECVVRGPIVQPRDEDSEQTYIIPTGQLVFGVGIPVVVTGLRYSTSLNGKIGDLRSWVEEAGCFMVHFEDEKFAPRPVRQEYLKIVFEVPELEEATDSTA</sequence>
<evidence type="ECO:0000256" key="3">
    <source>
        <dbReference type="ARBA" id="ARBA00022833"/>
    </source>
</evidence>
<dbReference type="PROSITE" id="PS51292">
    <property type="entry name" value="ZF_RING_CH"/>
    <property type="match status" value="1"/>
</dbReference>
<evidence type="ECO:0000256" key="1">
    <source>
        <dbReference type="ARBA" id="ARBA00022723"/>
    </source>
</evidence>
<keyword evidence="1" id="KW-0479">Metal-binding</keyword>
<keyword evidence="3" id="KW-0862">Zinc</keyword>
<dbReference type="InterPro" id="IPR013083">
    <property type="entry name" value="Znf_RING/FYVE/PHD"/>
</dbReference>
<feature type="domain" description="RING-CH-type" evidence="4">
    <location>
        <begin position="6"/>
        <end position="84"/>
    </location>
</feature>
<dbReference type="Pfam" id="PF12906">
    <property type="entry name" value="RINGv"/>
    <property type="match status" value="1"/>
</dbReference>
<gene>
    <name evidence="5" type="ORF">THAOC_15876</name>
</gene>
<comment type="caution">
    <text evidence="5">The sequence shown here is derived from an EMBL/GenBank/DDBJ whole genome shotgun (WGS) entry which is preliminary data.</text>
</comment>
<keyword evidence="2" id="KW-0863">Zinc-finger</keyword>
<name>K0SYY1_THAOC</name>
<keyword evidence="6" id="KW-1185">Reference proteome</keyword>
<evidence type="ECO:0000313" key="6">
    <source>
        <dbReference type="Proteomes" id="UP000266841"/>
    </source>
</evidence>
<dbReference type="AlphaFoldDB" id="K0SYY1"/>
<dbReference type="OrthoDB" id="237374at2759"/>
<proteinExistence type="predicted"/>
<dbReference type="InterPro" id="IPR011016">
    <property type="entry name" value="Znf_RING-CH"/>
</dbReference>
<dbReference type="GO" id="GO:0008270">
    <property type="term" value="F:zinc ion binding"/>
    <property type="evidence" value="ECO:0007669"/>
    <property type="project" value="UniProtKB-KW"/>
</dbReference>
<dbReference type="SMART" id="SM00744">
    <property type="entry name" value="RINGv"/>
    <property type="match status" value="1"/>
</dbReference>
<reference evidence="5 6" key="1">
    <citation type="journal article" date="2012" name="Genome Biol.">
        <title>Genome and low-iron response of an oceanic diatom adapted to chronic iron limitation.</title>
        <authorList>
            <person name="Lommer M."/>
            <person name="Specht M."/>
            <person name="Roy A.S."/>
            <person name="Kraemer L."/>
            <person name="Andreson R."/>
            <person name="Gutowska M.A."/>
            <person name="Wolf J."/>
            <person name="Bergner S.V."/>
            <person name="Schilhabel M.B."/>
            <person name="Klostermeier U.C."/>
            <person name="Beiko R.G."/>
            <person name="Rosenstiel P."/>
            <person name="Hippler M."/>
            <person name="Laroche J."/>
        </authorList>
    </citation>
    <scope>NUCLEOTIDE SEQUENCE [LARGE SCALE GENOMIC DNA]</scope>
    <source>
        <strain evidence="5 6">CCMP1005</strain>
    </source>
</reference>
<dbReference type="Gene3D" id="3.30.40.10">
    <property type="entry name" value="Zinc/RING finger domain, C3HC4 (zinc finger)"/>
    <property type="match status" value="1"/>
</dbReference>
<dbReference type="SUPFAM" id="SSF57850">
    <property type="entry name" value="RING/U-box"/>
    <property type="match status" value="1"/>
</dbReference>
<dbReference type="EMBL" id="AGNL01018237">
    <property type="protein sequence ID" value="EJK63462.1"/>
    <property type="molecule type" value="Genomic_DNA"/>
</dbReference>
<accession>K0SYY1</accession>